<protein>
    <submittedName>
        <fullName evidence="3">Phospho-2-dehydro-3-deoxyheptonate aldolase</fullName>
        <ecNumber evidence="3">2.5.1.54</ecNumber>
    </submittedName>
</protein>
<dbReference type="SUPFAM" id="SSF51569">
    <property type="entry name" value="Aldolase"/>
    <property type="match status" value="1"/>
</dbReference>
<proteinExistence type="predicted"/>
<name>A0A645CMQ7_9ZZZZ</name>
<gene>
    <name evidence="3" type="primary">aroF_26</name>
    <name evidence="3" type="ORF">SDC9_125062</name>
</gene>
<dbReference type="InterPro" id="IPR006218">
    <property type="entry name" value="DAHP1/KDSA"/>
</dbReference>
<evidence type="ECO:0000313" key="3">
    <source>
        <dbReference type="EMBL" id="MPM78052.1"/>
    </source>
</evidence>
<dbReference type="PANTHER" id="PTHR43018:SF3">
    <property type="entry name" value="CARBOXYSOME FORMATION PROTEIN"/>
    <property type="match status" value="1"/>
</dbReference>
<dbReference type="Pfam" id="PF00793">
    <property type="entry name" value="DAHP_synth_1"/>
    <property type="match status" value="1"/>
</dbReference>
<evidence type="ECO:0000259" key="2">
    <source>
        <dbReference type="Pfam" id="PF00793"/>
    </source>
</evidence>
<dbReference type="PANTHER" id="PTHR43018">
    <property type="entry name" value="PHOSPHO-2-DEHYDRO-3-DEOXYHEPTONATE ALDOLASE"/>
    <property type="match status" value="1"/>
</dbReference>
<dbReference type="InterPro" id="IPR013785">
    <property type="entry name" value="Aldolase_TIM"/>
</dbReference>
<feature type="domain" description="DAHP synthetase I/KDSA" evidence="2">
    <location>
        <begin position="30"/>
        <end position="201"/>
    </location>
</feature>
<evidence type="ECO:0000256" key="1">
    <source>
        <dbReference type="ARBA" id="ARBA00022679"/>
    </source>
</evidence>
<keyword evidence="1 3" id="KW-0808">Transferase</keyword>
<sequence>MKEAWAKIRADYPLACGEEGERLAVSFGSCQIGNGHFAVVAGPCAVESEEQIHQSASALARLGACALRGGAYKPRTSPYAFQGLEEEGLQLLVAAGKAVGLPVISEITDASQRSFFDDVDILQVGARNMQNYALLKALADQDKPIILKRGFSATLTELLASAEYLMTRGNTQIILCERGIRSFEPLTRNTLDLSAVPLLKQIPHYYL</sequence>
<dbReference type="AlphaFoldDB" id="A0A645CMQ7"/>
<dbReference type="Gene3D" id="3.20.20.70">
    <property type="entry name" value="Aldolase class I"/>
    <property type="match status" value="1"/>
</dbReference>
<dbReference type="InterPro" id="IPR052899">
    <property type="entry name" value="Class-I_DAHP_synthase"/>
</dbReference>
<dbReference type="EC" id="2.5.1.54" evidence="3"/>
<dbReference type="GO" id="GO:0003849">
    <property type="term" value="F:3-deoxy-7-phosphoheptulonate synthase activity"/>
    <property type="evidence" value="ECO:0007669"/>
    <property type="project" value="UniProtKB-EC"/>
</dbReference>
<accession>A0A645CMQ7</accession>
<reference evidence="3" key="1">
    <citation type="submission" date="2019-08" db="EMBL/GenBank/DDBJ databases">
        <authorList>
            <person name="Kucharzyk K."/>
            <person name="Murdoch R.W."/>
            <person name="Higgins S."/>
            <person name="Loffler F."/>
        </authorList>
    </citation>
    <scope>NUCLEOTIDE SEQUENCE</scope>
</reference>
<organism evidence="3">
    <name type="scientific">bioreactor metagenome</name>
    <dbReference type="NCBI Taxonomy" id="1076179"/>
    <lineage>
        <taxon>unclassified sequences</taxon>
        <taxon>metagenomes</taxon>
        <taxon>ecological metagenomes</taxon>
    </lineage>
</organism>
<dbReference type="EMBL" id="VSSQ01028356">
    <property type="protein sequence ID" value="MPM78052.1"/>
    <property type="molecule type" value="Genomic_DNA"/>
</dbReference>
<comment type="caution">
    <text evidence="3">The sequence shown here is derived from an EMBL/GenBank/DDBJ whole genome shotgun (WGS) entry which is preliminary data.</text>
</comment>